<evidence type="ECO:0000313" key="7">
    <source>
        <dbReference type="Proteomes" id="UP000298602"/>
    </source>
</evidence>
<protein>
    <recommendedName>
        <fullName evidence="2">CRISPR system Cms protein Csm4</fullName>
    </recommendedName>
</protein>
<proteinExistence type="inferred from homology"/>
<keyword evidence="7" id="KW-1185">Reference proteome</keyword>
<evidence type="ECO:0000256" key="3">
    <source>
        <dbReference type="ARBA" id="ARBA00022884"/>
    </source>
</evidence>
<dbReference type="InterPro" id="IPR005510">
    <property type="entry name" value="Csm4"/>
</dbReference>
<name>A0A4P8L646_9BACT</name>
<keyword evidence="4" id="KW-0051">Antiviral defense</keyword>
<dbReference type="OrthoDB" id="9790529at2"/>
<evidence type="ECO:0000256" key="1">
    <source>
        <dbReference type="ARBA" id="ARBA00005772"/>
    </source>
</evidence>
<evidence type="ECO:0000256" key="4">
    <source>
        <dbReference type="ARBA" id="ARBA00023118"/>
    </source>
</evidence>
<dbReference type="NCBIfam" id="TIGR01903">
    <property type="entry name" value="cas5_csm4"/>
    <property type="match status" value="1"/>
</dbReference>
<reference evidence="6 7" key="2">
    <citation type="submission" date="2019-05" db="EMBL/GenBank/DDBJ databases">
        <authorList>
            <person name="Suflita J.M."/>
            <person name="Marks C.R."/>
        </authorList>
    </citation>
    <scope>NUCLEOTIDE SEQUENCE [LARGE SCALE GENOMIC DNA]</scope>
    <source>
        <strain evidence="6 7">ALDC</strain>
    </source>
</reference>
<comment type="similarity">
    <text evidence="1">Belongs to the CRISPR-associated Csm4 family.</text>
</comment>
<evidence type="ECO:0000313" key="6">
    <source>
        <dbReference type="EMBL" id="QCQ23223.1"/>
    </source>
</evidence>
<dbReference type="Pfam" id="PF03787">
    <property type="entry name" value="RAMPs"/>
    <property type="match status" value="1"/>
</dbReference>
<evidence type="ECO:0000256" key="2">
    <source>
        <dbReference type="ARBA" id="ARBA00016109"/>
    </source>
</evidence>
<dbReference type="AlphaFoldDB" id="A0A4P8L646"/>
<sequence>MPTYRITLTLSSPLATPLVSGTIWGHLAWALRYLEGERALEDWLDEQDRRPWLLSSQMPAGMLPRPLLKPSGRSGISGSVEEMQREKTAGKFAYIPESTFLKLRNGMSEEALIDTLKHHDGYIVSAKGFKPRGLKAHNSIDRSTGTTPETGGLFFEEVIFPGPDGRRQIFLQAGEPCEGQLERLLTFVGETGFGSNASTGNGHFQWEIEEEKELFSTGGNRAMSLSHGVISENMRASSYKQHVHFGKLGGDLAKGGYSPFKYPILMAQPGTTFDPADTGPFGAIIKGVHHDPALAQVRHYAMHLPISFTEVDS</sequence>
<feature type="domain" description="CRISPR type III-associated protein" evidence="5">
    <location>
        <begin position="22"/>
        <end position="204"/>
    </location>
</feature>
<dbReference type="KEGG" id="dax:FDQ92_14205"/>
<dbReference type="RefSeq" id="WP_137425503.1">
    <property type="nucleotide sequence ID" value="NZ_CP040098.1"/>
</dbReference>
<dbReference type="EMBL" id="CP040098">
    <property type="protein sequence ID" value="QCQ23223.1"/>
    <property type="molecule type" value="Genomic_DNA"/>
</dbReference>
<dbReference type="Proteomes" id="UP000298602">
    <property type="component" value="Chromosome"/>
</dbReference>
<accession>A0A4P8L646</accession>
<dbReference type="InterPro" id="IPR005537">
    <property type="entry name" value="RAMP_III_fam"/>
</dbReference>
<gene>
    <name evidence="6" type="ORF">FDQ92_14205</name>
</gene>
<dbReference type="GO" id="GO:0051607">
    <property type="term" value="P:defense response to virus"/>
    <property type="evidence" value="ECO:0007669"/>
    <property type="project" value="UniProtKB-KW"/>
</dbReference>
<keyword evidence="3" id="KW-0694">RNA-binding</keyword>
<evidence type="ECO:0000259" key="5">
    <source>
        <dbReference type="Pfam" id="PF03787"/>
    </source>
</evidence>
<reference evidence="6 7" key="1">
    <citation type="submission" date="2019-05" db="EMBL/GenBank/DDBJ databases">
        <title>The Complete Genome Sequence of the n-alkane-degrading Desulfoglaeba alkanexedens ALDC reveals multiple alkylsuccinate synthase gene clusters.</title>
        <authorList>
            <person name="Callaghan A.V."/>
            <person name="Davidova I.A."/>
            <person name="Duncan K.E."/>
            <person name="Morris B."/>
            <person name="McInerney M.J."/>
        </authorList>
    </citation>
    <scope>NUCLEOTIDE SEQUENCE [LARGE SCALE GENOMIC DNA]</scope>
    <source>
        <strain evidence="6 7">ALDC</strain>
    </source>
</reference>
<organism evidence="6 7">
    <name type="scientific">Desulfoglaeba alkanexedens ALDC</name>
    <dbReference type="NCBI Taxonomy" id="980445"/>
    <lineage>
        <taxon>Bacteria</taxon>
        <taxon>Pseudomonadati</taxon>
        <taxon>Thermodesulfobacteriota</taxon>
        <taxon>Syntrophobacteria</taxon>
        <taxon>Syntrophobacterales</taxon>
        <taxon>Syntrophobacteraceae</taxon>
        <taxon>Desulfoglaeba</taxon>
    </lineage>
</organism>
<dbReference type="GO" id="GO:0003723">
    <property type="term" value="F:RNA binding"/>
    <property type="evidence" value="ECO:0007669"/>
    <property type="project" value="UniProtKB-KW"/>
</dbReference>